<reference evidence="2 3" key="2">
    <citation type="submission" date="2022-01" db="EMBL/GenBank/DDBJ databases">
        <title>Lysobacter chinensis sp. nov., a bacterium isolated from cow dung compost.</title>
        <authorList>
            <person name="Liu Y."/>
        </authorList>
    </citation>
    <scope>NUCLEOTIDE SEQUENCE [LARGE SCALE GENOMIC DNA]</scope>
    <source>
        <strain evidence="2 3">TLK-CK17</strain>
    </source>
</reference>
<dbReference type="PROSITE" id="PS51257">
    <property type="entry name" value="PROKAR_LIPOPROTEIN"/>
    <property type="match status" value="1"/>
</dbReference>
<name>A0ABS9HWT2_9GAMM</name>
<dbReference type="Pfam" id="PF20101">
    <property type="entry name" value="DUF6491"/>
    <property type="match status" value="1"/>
</dbReference>
<evidence type="ECO:0000256" key="1">
    <source>
        <dbReference type="SAM" id="SignalP"/>
    </source>
</evidence>
<dbReference type="Proteomes" id="UP001430796">
    <property type="component" value="Unassembled WGS sequence"/>
</dbReference>
<comment type="caution">
    <text evidence="2">The sequence shown here is derived from an EMBL/GenBank/DDBJ whole genome shotgun (WGS) entry which is preliminary data.</text>
</comment>
<evidence type="ECO:0000313" key="3">
    <source>
        <dbReference type="Proteomes" id="UP001430796"/>
    </source>
</evidence>
<sequence>MLPTRKSTMRMLLAAAVALGLVACATGRISDDERLAIYRANAGEPVKSFRYFGRLDGWTSLGDSALAVWTRPNEAWLLELGSRCPDLDFAMAISVSNQGGMVYSRFDKVQPLGQGAVPIPCIIQEIRPLDTRAIKADEAELREASTAPREG</sequence>
<keyword evidence="1" id="KW-0732">Signal</keyword>
<dbReference type="RefSeq" id="WP_237055724.1">
    <property type="nucleotide sequence ID" value="NZ_JAKJPO010000008.1"/>
</dbReference>
<protein>
    <submittedName>
        <fullName evidence="2">DUF6491 family protein</fullName>
    </submittedName>
</protein>
<reference evidence="3" key="1">
    <citation type="submission" date="2022-01" db="EMBL/GenBank/DDBJ databases">
        <title>Lysobacter chinensis sp. nov., a bacterium isolated from cow dung compost.</title>
        <authorList>
            <person name="Zhou L.Y."/>
        </authorList>
    </citation>
    <scope>NUCLEOTIDE SEQUENCE [LARGE SCALE GENOMIC DNA]</scope>
    <source>
        <strain evidence="3">TLK-CK17</strain>
    </source>
</reference>
<evidence type="ECO:0000313" key="2">
    <source>
        <dbReference type="EMBL" id="MCF7222753.1"/>
    </source>
</evidence>
<keyword evidence="3" id="KW-1185">Reference proteome</keyword>
<dbReference type="EMBL" id="JAKJPO010000008">
    <property type="protein sequence ID" value="MCF7222753.1"/>
    <property type="molecule type" value="Genomic_DNA"/>
</dbReference>
<organism evidence="2 3">
    <name type="scientific">Marilutibacter chinensis</name>
    <dbReference type="NCBI Taxonomy" id="2912247"/>
    <lineage>
        <taxon>Bacteria</taxon>
        <taxon>Pseudomonadati</taxon>
        <taxon>Pseudomonadota</taxon>
        <taxon>Gammaproteobacteria</taxon>
        <taxon>Lysobacterales</taxon>
        <taxon>Lysobacteraceae</taxon>
        <taxon>Marilutibacter</taxon>
    </lineage>
</organism>
<feature type="signal peptide" evidence="1">
    <location>
        <begin position="1"/>
        <end position="25"/>
    </location>
</feature>
<accession>A0ABS9HWT2</accession>
<dbReference type="InterPro" id="IPR045500">
    <property type="entry name" value="DUF6491"/>
</dbReference>
<gene>
    <name evidence="2" type="ORF">L3V18_13310</name>
</gene>
<feature type="chain" id="PRO_5045404836" evidence="1">
    <location>
        <begin position="26"/>
        <end position="151"/>
    </location>
</feature>
<proteinExistence type="predicted"/>